<sequence>MKKILKYITFMAAAVLATVSCNYDDTNFDLLHKDVDLNATYYVQFDNNTLDAQVGRDENGNPINVQSTILVTLMGLPQSQDITATISHNSASTMTSDMYSLSTTSVTIPAGKTSASFDFSTIGQNMPECESVNLILDLNAGDNVTSSDNGSKVNFNIRKISPSPLANGVSDLAGTWAIGESYTNGTYYDEASFGATWDGTKLVASGLGQAMIDLFWGEPVVAGGDFDMIVSEDGTVTIPRQYIYTTIYAGANYDYEIEGSGTWVSLCGEPPVMKIQYDIYYPGDAVGLAETYAGYFGASYFGGVFTLK</sequence>
<organism evidence="2 3">
    <name type="scientific">Lutibacter oceani</name>
    <dbReference type="NCBI Taxonomy" id="1853311"/>
    <lineage>
        <taxon>Bacteria</taxon>
        <taxon>Pseudomonadati</taxon>
        <taxon>Bacteroidota</taxon>
        <taxon>Flavobacteriia</taxon>
        <taxon>Flavobacteriales</taxon>
        <taxon>Flavobacteriaceae</taxon>
        <taxon>Lutibacter</taxon>
    </lineage>
</organism>
<evidence type="ECO:0000313" key="2">
    <source>
        <dbReference type="EMBL" id="REE80435.1"/>
    </source>
</evidence>
<dbReference type="OrthoDB" id="820612at2"/>
<dbReference type="Proteomes" id="UP000256429">
    <property type="component" value="Unassembled WGS sequence"/>
</dbReference>
<comment type="caution">
    <text evidence="2">The sequence shown here is derived from an EMBL/GenBank/DDBJ whole genome shotgun (WGS) entry which is preliminary data.</text>
</comment>
<dbReference type="EMBL" id="QTTQ01000011">
    <property type="protein sequence ID" value="REE80435.1"/>
    <property type="molecule type" value="Genomic_DNA"/>
</dbReference>
<evidence type="ECO:0000313" key="3">
    <source>
        <dbReference type="Proteomes" id="UP000256429"/>
    </source>
</evidence>
<dbReference type="RefSeq" id="WP_115880868.1">
    <property type="nucleotide sequence ID" value="NZ_QTTQ01000011.1"/>
</dbReference>
<dbReference type="AlphaFoldDB" id="A0A3D9RUS0"/>
<feature type="chain" id="PRO_5017747332" description="Calx-beta domain-containing protein" evidence="1">
    <location>
        <begin position="24"/>
        <end position="308"/>
    </location>
</feature>
<gene>
    <name evidence="2" type="ORF">BX611_2077</name>
</gene>
<dbReference type="PROSITE" id="PS51257">
    <property type="entry name" value="PROKAR_LIPOPROTEIN"/>
    <property type="match status" value="1"/>
</dbReference>
<name>A0A3D9RUS0_9FLAO</name>
<dbReference type="InterPro" id="IPR038081">
    <property type="entry name" value="CalX-like_sf"/>
</dbReference>
<evidence type="ECO:0000256" key="1">
    <source>
        <dbReference type="SAM" id="SignalP"/>
    </source>
</evidence>
<evidence type="ECO:0008006" key="4">
    <source>
        <dbReference type="Google" id="ProtNLM"/>
    </source>
</evidence>
<protein>
    <recommendedName>
        <fullName evidence="4">Calx-beta domain-containing protein</fullName>
    </recommendedName>
</protein>
<accession>A0A3D9RUS0</accession>
<feature type="signal peptide" evidence="1">
    <location>
        <begin position="1"/>
        <end position="23"/>
    </location>
</feature>
<keyword evidence="3" id="KW-1185">Reference proteome</keyword>
<proteinExistence type="predicted"/>
<keyword evidence="1" id="KW-0732">Signal</keyword>
<reference evidence="2 3" key="1">
    <citation type="submission" date="2018-08" db="EMBL/GenBank/DDBJ databases">
        <title>Genomic Encyclopedia of Type Strains, Phase III (KMG-III): the genomes of soil and plant-associated and newly described type strains.</title>
        <authorList>
            <person name="Whitman W."/>
        </authorList>
    </citation>
    <scope>NUCLEOTIDE SEQUENCE [LARGE SCALE GENOMIC DNA]</scope>
    <source>
        <strain evidence="2 3">325-5</strain>
    </source>
</reference>
<dbReference type="SUPFAM" id="SSF141072">
    <property type="entry name" value="CalX-like"/>
    <property type="match status" value="1"/>
</dbReference>